<reference evidence="1" key="1">
    <citation type="submission" date="2019-07" db="EMBL/GenBank/DDBJ databases">
        <authorList>
            <person name="Dittberner H."/>
        </authorList>
    </citation>
    <scope>NUCLEOTIDE SEQUENCE [LARGE SCALE GENOMIC DNA]</scope>
</reference>
<proteinExistence type="predicted"/>
<dbReference type="EMBL" id="CABITT030000001">
    <property type="protein sequence ID" value="VVA92607.1"/>
    <property type="molecule type" value="Genomic_DNA"/>
</dbReference>
<keyword evidence="2" id="KW-1185">Reference proteome</keyword>
<evidence type="ECO:0000313" key="1">
    <source>
        <dbReference type="EMBL" id="VVA92607.1"/>
    </source>
</evidence>
<dbReference type="Proteomes" id="UP000489600">
    <property type="component" value="Unassembled WGS sequence"/>
</dbReference>
<gene>
    <name evidence="1" type="ORF">ANE_LOCUS3052</name>
</gene>
<accession>A0A565ATC3</accession>
<organism evidence="1 2">
    <name type="scientific">Arabis nemorensis</name>
    <dbReference type="NCBI Taxonomy" id="586526"/>
    <lineage>
        <taxon>Eukaryota</taxon>
        <taxon>Viridiplantae</taxon>
        <taxon>Streptophyta</taxon>
        <taxon>Embryophyta</taxon>
        <taxon>Tracheophyta</taxon>
        <taxon>Spermatophyta</taxon>
        <taxon>Magnoliopsida</taxon>
        <taxon>eudicotyledons</taxon>
        <taxon>Gunneridae</taxon>
        <taxon>Pentapetalae</taxon>
        <taxon>rosids</taxon>
        <taxon>malvids</taxon>
        <taxon>Brassicales</taxon>
        <taxon>Brassicaceae</taxon>
        <taxon>Arabideae</taxon>
        <taxon>Arabis</taxon>
    </lineage>
</organism>
<comment type="caution">
    <text evidence="1">The sequence shown here is derived from an EMBL/GenBank/DDBJ whole genome shotgun (WGS) entry which is preliminary data.</text>
</comment>
<evidence type="ECO:0000313" key="2">
    <source>
        <dbReference type="Proteomes" id="UP000489600"/>
    </source>
</evidence>
<name>A0A565ATC3_9BRAS</name>
<protein>
    <submittedName>
        <fullName evidence="1">Uncharacterized protein</fullName>
    </submittedName>
</protein>
<dbReference type="AlphaFoldDB" id="A0A565ATC3"/>
<sequence length="74" mass="8498">MFSFQLCVSLVYLLRARVLVDSGGDGKVLLFWLKWLGFECSVLKGFVLRCQIWFFADLRSVEISNSKDGEMSEL</sequence>